<dbReference type="GeneID" id="302995687"/>
<keyword evidence="2" id="KW-1185">Reference proteome</keyword>
<evidence type="ECO:0000313" key="2">
    <source>
        <dbReference type="Proteomes" id="UP000297872"/>
    </source>
</evidence>
<organism evidence="1 2">
    <name type="scientific">Segatella hominis</name>
    <dbReference type="NCBI Taxonomy" id="2518605"/>
    <lineage>
        <taxon>Bacteria</taxon>
        <taxon>Pseudomonadati</taxon>
        <taxon>Bacteroidota</taxon>
        <taxon>Bacteroidia</taxon>
        <taxon>Bacteroidales</taxon>
        <taxon>Prevotellaceae</taxon>
        <taxon>Segatella</taxon>
    </lineage>
</organism>
<reference evidence="1 2" key="1">
    <citation type="submission" date="2019-02" db="EMBL/GenBank/DDBJ databases">
        <title>Draft Genome Sequence of the Prevotella sp. BCRC 81118, Isolated from Human Feces.</title>
        <authorList>
            <person name="Huang C.-H."/>
        </authorList>
    </citation>
    <scope>NUCLEOTIDE SEQUENCE [LARGE SCALE GENOMIC DNA]</scope>
    <source>
        <strain evidence="1 2">BCRC 81118</strain>
    </source>
</reference>
<evidence type="ECO:0000313" key="1">
    <source>
        <dbReference type="EMBL" id="TFH79230.1"/>
    </source>
</evidence>
<protein>
    <submittedName>
        <fullName evidence="1">Uncharacterized protein</fullName>
    </submittedName>
</protein>
<dbReference type="RefSeq" id="WP_134843753.1">
    <property type="nucleotide sequence ID" value="NZ_JBOLBK010000086.1"/>
</dbReference>
<name>A0A4Y8VET2_9BACT</name>
<dbReference type="AlphaFoldDB" id="A0A4Y8VET2"/>
<gene>
    <name evidence="1" type="ORF">EXN75_10380</name>
</gene>
<sequence length="342" mass="39550">MANPKLDFFRFKLKHKSSEYKTFRDFMLESGKCKKQDSDFTIFNKLYGYFMNELNNDFAKSDSIKKVMTLISNKGKRIINKHWDERPQPNCAKNIIAGVVNGGTYGKERILTELGHKDNANNLNANQPVLQYYYVFVYLPLDHNEGFVMLHTDSAEESISNFARKYVAQLFTLGDYQKPTMQIFAPKCFQDEYRKGAVLKSMSFQTTFVDSQIEEDNPIKDVMSDYDVKISITPKGEGDKSLRRMGNIRNYLMERAFGVETYKKGLGEFDRCTVNTINRNTKSSKTFEWDMRDAALTPVVYLKDKVTLNSDGTVNLVALDIYCKDLFDSQVLKELRPDKYVD</sequence>
<dbReference type="Proteomes" id="UP000297872">
    <property type="component" value="Unassembled WGS sequence"/>
</dbReference>
<dbReference type="EMBL" id="SGVY01000027">
    <property type="protein sequence ID" value="TFH79230.1"/>
    <property type="molecule type" value="Genomic_DNA"/>
</dbReference>
<accession>A0A4Y8VET2</accession>
<dbReference type="OrthoDB" id="1361631at2"/>
<proteinExistence type="predicted"/>
<comment type="caution">
    <text evidence="1">The sequence shown here is derived from an EMBL/GenBank/DDBJ whole genome shotgun (WGS) entry which is preliminary data.</text>
</comment>